<organism evidence="2 3">
    <name type="scientific">Knipowitschia caucasica</name>
    <name type="common">Caucasian dwarf goby</name>
    <name type="synonym">Pomatoschistus caucasicus</name>
    <dbReference type="NCBI Taxonomy" id="637954"/>
    <lineage>
        <taxon>Eukaryota</taxon>
        <taxon>Metazoa</taxon>
        <taxon>Chordata</taxon>
        <taxon>Craniata</taxon>
        <taxon>Vertebrata</taxon>
        <taxon>Euteleostomi</taxon>
        <taxon>Actinopterygii</taxon>
        <taxon>Neopterygii</taxon>
        <taxon>Teleostei</taxon>
        <taxon>Neoteleostei</taxon>
        <taxon>Acanthomorphata</taxon>
        <taxon>Gobiaria</taxon>
        <taxon>Gobiiformes</taxon>
        <taxon>Gobioidei</taxon>
        <taxon>Gobiidae</taxon>
        <taxon>Gobiinae</taxon>
        <taxon>Knipowitschia</taxon>
    </lineage>
</organism>
<name>A0AAV2K5X4_KNICA</name>
<sequence>MDLSHLVLLCGTLLLLRDALCVTALSIFPPAVAPKSSKVAHIFDGHDASKYFKEFYAPPGSSNKATDLVEPHDYMLSIYKTFSTAEKLGLNASFFRASKAANTIASFVDMGQGMARFTHGALRTALYARPARLFMCN</sequence>
<evidence type="ECO:0000313" key="3">
    <source>
        <dbReference type="Proteomes" id="UP001497482"/>
    </source>
</evidence>
<protein>
    <submittedName>
        <fullName evidence="2">Uncharacterized protein</fullName>
    </submittedName>
</protein>
<accession>A0AAV2K5X4</accession>
<keyword evidence="1" id="KW-0732">Signal</keyword>
<feature type="chain" id="PRO_5043382507" evidence="1">
    <location>
        <begin position="25"/>
        <end position="137"/>
    </location>
</feature>
<keyword evidence="3" id="KW-1185">Reference proteome</keyword>
<proteinExistence type="predicted"/>
<evidence type="ECO:0000256" key="1">
    <source>
        <dbReference type="SAM" id="SignalP"/>
    </source>
</evidence>
<dbReference type="Proteomes" id="UP001497482">
    <property type="component" value="Chromosome 16"/>
</dbReference>
<gene>
    <name evidence="2" type="ORF">KC01_LOCUS13742</name>
</gene>
<dbReference type="EMBL" id="OZ035838">
    <property type="protein sequence ID" value="CAL1583249.1"/>
    <property type="molecule type" value="Genomic_DNA"/>
</dbReference>
<evidence type="ECO:0000313" key="2">
    <source>
        <dbReference type="EMBL" id="CAL1583249.1"/>
    </source>
</evidence>
<feature type="signal peptide" evidence="1">
    <location>
        <begin position="1"/>
        <end position="24"/>
    </location>
</feature>
<reference evidence="2 3" key="1">
    <citation type="submission" date="2024-04" db="EMBL/GenBank/DDBJ databases">
        <authorList>
            <person name="Waldvogel A.-M."/>
            <person name="Schoenle A."/>
        </authorList>
    </citation>
    <scope>NUCLEOTIDE SEQUENCE [LARGE SCALE GENOMIC DNA]</scope>
</reference>
<dbReference type="AlphaFoldDB" id="A0AAV2K5X4"/>